<keyword evidence="2" id="KW-0547">Nucleotide-binding</keyword>
<organism evidence="6 7">
    <name type="scientific">Umbra pygmaea</name>
    <name type="common">Eastern mudminnow</name>
    <dbReference type="NCBI Taxonomy" id="75934"/>
    <lineage>
        <taxon>Eukaryota</taxon>
        <taxon>Metazoa</taxon>
        <taxon>Chordata</taxon>
        <taxon>Craniata</taxon>
        <taxon>Vertebrata</taxon>
        <taxon>Euteleostomi</taxon>
        <taxon>Actinopterygii</taxon>
        <taxon>Neopterygii</taxon>
        <taxon>Teleostei</taxon>
        <taxon>Protacanthopterygii</taxon>
        <taxon>Esociformes</taxon>
        <taxon>Umbridae</taxon>
        <taxon>Umbra</taxon>
    </lineage>
</organism>
<dbReference type="GO" id="GO:0005525">
    <property type="term" value="F:GTP binding"/>
    <property type="evidence" value="ECO:0007669"/>
    <property type="project" value="UniProtKB-KW"/>
</dbReference>
<comment type="caution">
    <text evidence="6">The sequence shown here is derived from an EMBL/GenBank/DDBJ whole genome shotgun (WGS) entry which is preliminary data.</text>
</comment>
<evidence type="ECO:0000256" key="3">
    <source>
        <dbReference type="ARBA" id="ARBA00023134"/>
    </source>
</evidence>
<feature type="transmembrane region" description="Helical" evidence="4">
    <location>
        <begin position="338"/>
        <end position="357"/>
    </location>
</feature>
<evidence type="ECO:0000259" key="5">
    <source>
        <dbReference type="PROSITE" id="PS51720"/>
    </source>
</evidence>
<dbReference type="EMBL" id="JAGEUA010000005">
    <property type="protein sequence ID" value="KAL0977870.1"/>
    <property type="molecule type" value="Genomic_DNA"/>
</dbReference>
<dbReference type="SUPFAM" id="SSF52540">
    <property type="entry name" value="P-loop containing nucleoside triphosphate hydrolases"/>
    <property type="match status" value="1"/>
</dbReference>
<sequence>MDDFNYTVFFQGEDTDILLGGEDADILLEEEGSKDIRIILFGKTGSGKSSVGNTFFGKTLFEEHCGGQAGTPDCKNETAIINNQEVTIIDTPGVFDPVRDENELKKSIVSCIVECAHGPHAFVLVLKLGRYTKEEQEAVEKITKWFGKDVMNYTVILFTYGEDLPTDKTIHDFVSEVKNLKNLVEGCGNRVHVIDNTHWKNNDIIIKLLENMNLTPERFTDQDRQCLEGMRNQKMNSKEPRNNRVQVERLMTTINEMVKNNKPRFYTNDTLTVVRMGIRTEEKNIKQEMRERGESTEDRKKIRELAKKRVRNKMIEKVATGIGIGVLLGGLFGVVTGAVLPAVLLAGLLGAAGTKIVRKIQQRKGQKDGRDEARTQVDGKKMAALGANQVLAGGAAGGVIAGLEIGAEVGLGAACATGVGLGVAGGVLGVGGMIAGGVAGAKAARRATDLDGAAKNAADAVVKEAEGIIKATFDLPKRMFEKPGTQYKKHHDE</sequence>
<dbReference type="FunFam" id="3.40.50.300:FF:000366">
    <property type="entry name" value="GTPase, IMAP family member 2"/>
    <property type="match status" value="1"/>
</dbReference>
<evidence type="ECO:0000256" key="4">
    <source>
        <dbReference type="SAM" id="Phobius"/>
    </source>
</evidence>
<dbReference type="PANTHER" id="PTHR10903:SF62">
    <property type="entry name" value="GTPASE IMAP FAMILY MEMBER 4-LIKE-RELATED"/>
    <property type="match status" value="1"/>
</dbReference>
<dbReference type="PANTHER" id="PTHR10903">
    <property type="entry name" value="GTPASE, IMAP FAMILY MEMBER-RELATED"/>
    <property type="match status" value="1"/>
</dbReference>
<reference evidence="6 7" key="1">
    <citation type="submission" date="2024-06" db="EMBL/GenBank/DDBJ databases">
        <authorList>
            <person name="Pan Q."/>
            <person name="Wen M."/>
            <person name="Jouanno E."/>
            <person name="Zahm M."/>
            <person name="Klopp C."/>
            <person name="Cabau C."/>
            <person name="Louis A."/>
            <person name="Berthelot C."/>
            <person name="Parey E."/>
            <person name="Roest Crollius H."/>
            <person name="Montfort J."/>
            <person name="Robinson-Rechavi M."/>
            <person name="Bouchez O."/>
            <person name="Lampietro C."/>
            <person name="Lopez Roques C."/>
            <person name="Donnadieu C."/>
            <person name="Postlethwait J."/>
            <person name="Bobe J."/>
            <person name="Verreycken H."/>
            <person name="Guiguen Y."/>
        </authorList>
    </citation>
    <scope>NUCLEOTIDE SEQUENCE [LARGE SCALE GENOMIC DNA]</scope>
    <source>
        <strain evidence="6">Up_M1</strain>
        <tissue evidence="6">Testis</tissue>
    </source>
</reference>
<keyword evidence="4" id="KW-1133">Transmembrane helix</keyword>
<comment type="similarity">
    <text evidence="1">Belongs to the TRAFAC class TrmE-Era-EngA-EngB-Septin-like GTPase superfamily. AIG1/Toc34/Toc159-like paraseptin GTPase family. IAN subfamily.</text>
</comment>
<keyword evidence="3" id="KW-0342">GTP-binding</keyword>
<gene>
    <name evidence="6" type="ORF">UPYG_G00162410</name>
</gene>
<dbReference type="InterPro" id="IPR045058">
    <property type="entry name" value="GIMA/IAN/Toc"/>
</dbReference>
<dbReference type="InterPro" id="IPR027417">
    <property type="entry name" value="P-loop_NTPase"/>
</dbReference>
<dbReference type="PROSITE" id="PS51720">
    <property type="entry name" value="G_AIG1"/>
    <property type="match status" value="1"/>
</dbReference>
<proteinExistence type="inferred from homology"/>
<dbReference type="Proteomes" id="UP001557470">
    <property type="component" value="Unassembled WGS sequence"/>
</dbReference>
<name>A0ABD0WLX5_UMBPY</name>
<feature type="domain" description="AIG1-type G" evidence="5">
    <location>
        <begin position="33"/>
        <end position="275"/>
    </location>
</feature>
<accession>A0ABD0WLX5</accession>
<protein>
    <recommendedName>
        <fullName evidence="5">AIG1-type G domain-containing protein</fullName>
    </recommendedName>
</protein>
<keyword evidence="4" id="KW-0812">Transmembrane</keyword>
<dbReference type="InterPro" id="IPR006703">
    <property type="entry name" value="G_AIG1"/>
</dbReference>
<evidence type="ECO:0000256" key="2">
    <source>
        <dbReference type="ARBA" id="ARBA00022741"/>
    </source>
</evidence>
<evidence type="ECO:0000256" key="1">
    <source>
        <dbReference type="ARBA" id="ARBA00008535"/>
    </source>
</evidence>
<keyword evidence="4" id="KW-0472">Membrane</keyword>
<keyword evidence="7" id="KW-1185">Reference proteome</keyword>
<dbReference type="Pfam" id="PF04548">
    <property type="entry name" value="AIG1"/>
    <property type="match status" value="1"/>
</dbReference>
<dbReference type="AlphaFoldDB" id="A0ABD0WLX5"/>
<evidence type="ECO:0000313" key="6">
    <source>
        <dbReference type="EMBL" id="KAL0977870.1"/>
    </source>
</evidence>
<dbReference type="Gene3D" id="3.40.50.300">
    <property type="entry name" value="P-loop containing nucleotide triphosphate hydrolases"/>
    <property type="match status" value="1"/>
</dbReference>
<evidence type="ECO:0000313" key="7">
    <source>
        <dbReference type="Proteomes" id="UP001557470"/>
    </source>
</evidence>